<reference evidence="2 3" key="1">
    <citation type="journal article" date="2018" name="Cell">
        <title>The Chara Genome: Secondary Complexity and Implications for Plant Terrestrialization.</title>
        <authorList>
            <person name="Nishiyama T."/>
            <person name="Sakayama H."/>
            <person name="Vries J.D."/>
            <person name="Buschmann H."/>
            <person name="Saint-Marcoux D."/>
            <person name="Ullrich K.K."/>
            <person name="Haas F.B."/>
            <person name="Vanderstraeten L."/>
            <person name="Becker D."/>
            <person name="Lang D."/>
            <person name="Vosolsobe S."/>
            <person name="Rombauts S."/>
            <person name="Wilhelmsson P.K.I."/>
            <person name="Janitza P."/>
            <person name="Kern R."/>
            <person name="Heyl A."/>
            <person name="Rumpler F."/>
            <person name="Villalobos L.I.A.C."/>
            <person name="Clay J.M."/>
            <person name="Skokan R."/>
            <person name="Toyoda A."/>
            <person name="Suzuki Y."/>
            <person name="Kagoshima H."/>
            <person name="Schijlen E."/>
            <person name="Tajeshwar N."/>
            <person name="Catarino B."/>
            <person name="Hetherington A.J."/>
            <person name="Saltykova A."/>
            <person name="Bonnot C."/>
            <person name="Breuninger H."/>
            <person name="Symeonidi A."/>
            <person name="Radhakrishnan G.V."/>
            <person name="Van Nieuwerburgh F."/>
            <person name="Deforce D."/>
            <person name="Chang C."/>
            <person name="Karol K.G."/>
            <person name="Hedrich R."/>
            <person name="Ulvskov P."/>
            <person name="Glockner G."/>
            <person name="Delwiche C.F."/>
            <person name="Petrasek J."/>
            <person name="Van de Peer Y."/>
            <person name="Friml J."/>
            <person name="Beilby M."/>
            <person name="Dolan L."/>
            <person name="Kohara Y."/>
            <person name="Sugano S."/>
            <person name="Fujiyama A."/>
            <person name="Delaux P.-M."/>
            <person name="Quint M."/>
            <person name="TheiBen G."/>
            <person name="Hagemann M."/>
            <person name="Harholt J."/>
            <person name="Dunand C."/>
            <person name="Zachgo S."/>
            <person name="Langdale J."/>
            <person name="Maumus F."/>
            <person name="Straeten D.V.D."/>
            <person name="Gould S.B."/>
            <person name="Rensing S.A."/>
        </authorList>
    </citation>
    <scope>NUCLEOTIDE SEQUENCE [LARGE SCALE GENOMIC DNA]</scope>
    <source>
        <strain evidence="2 3">S276</strain>
    </source>
</reference>
<proteinExistence type="predicted"/>
<dbReference type="STRING" id="69332.A0A388KBL1"/>
<evidence type="ECO:0000256" key="1">
    <source>
        <dbReference type="SAM" id="MobiDB-lite"/>
    </source>
</evidence>
<protein>
    <submittedName>
        <fullName evidence="2">Uncharacterized protein</fullName>
    </submittedName>
</protein>
<evidence type="ECO:0000313" key="3">
    <source>
        <dbReference type="Proteomes" id="UP000265515"/>
    </source>
</evidence>
<sequence length="238" mass="25875">MAVPRKNGAADVDRPAVDGNRFRNDVAGITADVDRMNVDVNLAYVGVGCNRVAHTLAWSSVSGLVAFGAHNAVAIYDPAVLLTDYLRCLPAEVKTKVVDEAYVDQHNFASFNKKALDIEAKLGSAHHGPTNGRRKKLPHDWKKKGQLMFVDHDGQTTEIDEFPDLGDETEHDGASETSDGGVVSPIKEKAKGTGKKKVVRSTDQSDQGTPAWVKLGLDYEVEFPISSDANRFQQVDES</sequence>
<dbReference type="Proteomes" id="UP000265515">
    <property type="component" value="Unassembled WGS sequence"/>
</dbReference>
<organism evidence="2 3">
    <name type="scientific">Chara braunii</name>
    <name type="common">Braun's stonewort</name>
    <dbReference type="NCBI Taxonomy" id="69332"/>
    <lineage>
        <taxon>Eukaryota</taxon>
        <taxon>Viridiplantae</taxon>
        <taxon>Streptophyta</taxon>
        <taxon>Charophyceae</taxon>
        <taxon>Charales</taxon>
        <taxon>Characeae</taxon>
        <taxon>Chara</taxon>
    </lineage>
</organism>
<comment type="caution">
    <text evidence="2">The sequence shown here is derived from an EMBL/GenBank/DDBJ whole genome shotgun (WGS) entry which is preliminary data.</text>
</comment>
<feature type="region of interest" description="Disordered" evidence="1">
    <location>
        <begin position="161"/>
        <end position="210"/>
    </location>
</feature>
<dbReference type="EMBL" id="BFEA01000088">
    <property type="protein sequence ID" value="GBG67448.1"/>
    <property type="molecule type" value="Genomic_DNA"/>
</dbReference>
<gene>
    <name evidence="2" type="ORF">CBR_g583</name>
</gene>
<accession>A0A388KBL1</accession>
<dbReference type="Gramene" id="GBG67448">
    <property type="protein sequence ID" value="GBG67448"/>
    <property type="gene ID" value="CBR_g583"/>
</dbReference>
<evidence type="ECO:0000313" key="2">
    <source>
        <dbReference type="EMBL" id="GBG67448.1"/>
    </source>
</evidence>
<feature type="compositionally biased region" description="Acidic residues" evidence="1">
    <location>
        <begin position="161"/>
        <end position="170"/>
    </location>
</feature>
<name>A0A388KBL1_CHABU</name>
<dbReference type="OrthoDB" id="1291858at2759"/>
<dbReference type="AlphaFoldDB" id="A0A388KBL1"/>
<keyword evidence="3" id="KW-1185">Reference proteome</keyword>